<dbReference type="EMBL" id="ACGJ01002924">
    <property type="protein sequence ID" value="EES98539.1"/>
    <property type="molecule type" value="Genomic_DNA"/>
</dbReference>
<dbReference type="InterPro" id="IPR036770">
    <property type="entry name" value="Ankyrin_rpt-contain_sf"/>
</dbReference>
<dbReference type="OMA" id="EIVMHIG"/>
<dbReference type="Pfam" id="PF00023">
    <property type="entry name" value="Ank"/>
    <property type="match status" value="1"/>
</dbReference>
<name>C6LZN9_GIAIB</name>
<dbReference type="SMART" id="SM00248">
    <property type="entry name" value="ANK"/>
    <property type="match status" value="17"/>
</dbReference>
<dbReference type="PANTHER" id="PTHR24120:SF4">
    <property type="entry name" value="GH07239P"/>
    <property type="match status" value="1"/>
</dbReference>
<comment type="caution">
    <text evidence="3">The sequence shown here is derived from an EMBL/GenBank/DDBJ whole genome shotgun (WGS) entry which is preliminary data.</text>
</comment>
<dbReference type="SUPFAM" id="SSF56112">
    <property type="entry name" value="Protein kinase-like (PK-like)"/>
    <property type="match status" value="1"/>
</dbReference>
<sequence>MSALYRDPKQIEPRRTLVKDPDTGETIVLVELPILKHDTGSASNVLRHIQFLRYSRSRYILDVKSVSYQSTKVIITMEHPRGGSLRSHFDESIAILRVYKECELWKLLTQLSEIVMHIGFLYTSNAIHIDPIITPDTLFYDSYGNLQLDLVYSLEYLIRVSSEADPLPQDQAVQRYRDRAATVDCDISEACIAYSIGAILYEAILLGLASSIPMCTRPCYVGFRQFSRSGNLISYRSASAEVLLEYERWRKFFSIHGIYREGYRISLRKTPYFSKILECVKGLSSTFILLGKYVDRTGLVKTVLHDLIPGDLNLLLSPHYPPVTPEDWLADKDASLCISLLMDELEDQLAALLSTPWIEREHPIIYAELYDQYSHDLLSLVEGMLSNTAEKRTTIATVVTHPLVQTSYHADTPLMEAVKCGDLRMVANHLREYVRRADKDNNTALIHAVLSKQYEAALLLASHEAGAINTVGKNASYYLLNAYNIAKTTFTEAERGIIHNLIPILVAHESQWTFAEEKTLLMYAASANNIAFVEHLADSESGLIDSSSMCSAEYALQACAKDAFIRLLKGEYHLLISAGYTPLMLAAASNDTLQLKKELEAGSASIGKCSPQGYTALMIATLMGARQAVEVLLDHEARMQSTPSRQTALMLAIEASAEDIALVLAKKEGGLKTFTGKTALMYAAEHNMVKLVEPLLDAEAGLKDLQLNTALMTAAIFNSSDTAALLLPKEACLLNREGLTALMLAAQKNNIEVLRIISPYESSIKSPAGGATALIHAIYRGNAEAVKVLARIEPGFRNQNNETGLEIARRQRKRDLVSVIEEHETFVRHEDGLTPLMIDAIRNDVSSVEKHIQAYEERLQVTPASLVPSQIGLRDNYGKTALIHAIENSSIEVVALLLDYELGFRDHSGYCAIYYSLFAERQLDDELFCRLFDSEKEILEDAGFTPLMLSVLMRNTTVALLQIESYATMSTKDGHTALMLAAILGVVDMVELLSPLESGHQTSTGYTALMFAVERNDLEVAMILVGTGRELRLQEKTGWTALMIAAKNGHLELAALLAPYEHGCRDSMGCTALLRAVQGNHFNVVQVLANYEEGLSTTDCYPRGRGWTPLFEAIHNGYPNCVAFLIEREVAMLNHSTEDLLMHAQNQRPNVPIERRLLCKSIIYESINQMNTRNQSSLE</sequence>
<dbReference type="InterPro" id="IPR002110">
    <property type="entry name" value="Ankyrin_rpt"/>
</dbReference>
<dbReference type="InterPro" id="IPR000719">
    <property type="entry name" value="Prot_kinase_dom"/>
</dbReference>
<gene>
    <name evidence="3" type="ORF">GL50581_4272</name>
</gene>
<evidence type="ECO:0000256" key="1">
    <source>
        <dbReference type="PROSITE-ProRule" id="PRU00023"/>
    </source>
</evidence>
<dbReference type="PROSITE" id="PS50088">
    <property type="entry name" value="ANK_REPEAT"/>
    <property type="match status" value="2"/>
</dbReference>
<protein>
    <submittedName>
        <fullName evidence="3">Protein 21.1</fullName>
    </submittedName>
</protein>
<dbReference type="GO" id="GO:0004672">
    <property type="term" value="F:protein kinase activity"/>
    <property type="evidence" value="ECO:0007669"/>
    <property type="project" value="InterPro"/>
</dbReference>
<dbReference type="Gene3D" id="1.25.40.20">
    <property type="entry name" value="Ankyrin repeat-containing domain"/>
    <property type="match status" value="4"/>
</dbReference>
<reference evidence="3 4" key="1">
    <citation type="journal article" date="2009" name="PLoS Pathog.">
        <title>Draft genome sequencing of giardia intestinalis assemblage B isolate GS: is human giardiasis caused by two different species?</title>
        <authorList>
            <person name="Franzen O."/>
            <person name="Jerlstrom-Hultqvist J."/>
            <person name="Castro E."/>
            <person name="Sherwood E."/>
            <person name="Ankarklev J."/>
            <person name="Reiner D.S."/>
            <person name="Palm D."/>
            <person name="Andersson J.O."/>
            <person name="Andersson B."/>
            <person name="Svard S.G."/>
        </authorList>
    </citation>
    <scope>NUCLEOTIDE SEQUENCE [LARGE SCALE GENOMIC DNA]</scope>
    <source>
        <strain evidence="4">ATCC 50581 / GS clone H7</strain>
    </source>
</reference>
<feature type="repeat" description="ANK" evidence="1">
    <location>
        <begin position="1004"/>
        <end position="1036"/>
    </location>
</feature>
<organism evidence="3 4">
    <name type="scientific">Giardia intestinalis (strain ATCC 50581 / GS clone H7)</name>
    <name type="common">Giardia lamblia</name>
    <dbReference type="NCBI Taxonomy" id="598745"/>
    <lineage>
        <taxon>Eukaryota</taxon>
        <taxon>Metamonada</taxon>
        <taxon>Diplomonadida</taxon>
        <taxon>Hexamitidae</taxon>
        <taxon>Giardiinae</taxon>
        <taxon>Giardia</taxon>
    </lineage>
</organism>
<dbReference type="Pfam" id="PF12796">
    <property type="entry name" value="Ank_2"/>
    <property type="match status" value="3"/>
</dbReference>
<dbReference type="Gene3D" id="1.10.510.10">
    <property type="entry name" value="Transferase(Phosphotransferase) domain 1"/>
    <property type="match status" value="1"/>
</dbReference>
<dbReference type="OrthoDB" id="341259at2759"/>
<dbReference type="InterPro" id="IPR011009">
    <property type="entry name" value="Kinase-like_dom_sf"/>
</dbReference>
<dbReference type="GO" id="GO:0005524">
    <property type="term" value="F:ATP binding"/>
    <property type="evidence" value="ECO:0007669"/>
    <property type="project" value="InterPro"/>
</dbReference>
<evidence type="ECO:0000313" key="3">
    <source>
        <dbReference type="EMBL" id="EES98539.1"/>
    </source>
</evidence>
<proteinExistence type="predicted"/>
<dbReference type="PANTHER" id="PTHR24120">
    <property type="entry name" value="GH07239P"/>
    <property type="match status" value="1"/>
</dbReference>
<dbReference type="Gene3D" id="3.30.200.20">
    <property type="entry name" value="Phosphorylase Kinase, domain 1"/>
    <property type="match status" value="1"/>
</dbReference>
<dbReference type="SUPFAM" id="SSF48403">
    <property type="entry name" value="Ankyrin repeat"/>
    <property type="match status" value="3"/>
</dbReference>
<dbReference type="SMART" id="SM00220">
    <property type="entry name" value="S_TKc"/>
    <property type="match status" value="1"/>
</dbReference>
<feature type="domain" description="Protein kinase" evidence="2">
    <location>
        <begin position="11"/>
        <end position="404"/>
    </location>
</feature>
<evidence type="ECO:0000259" key="2">
    <source>
        <dbReference type="SMART" id="SM00220"/>
    </source>
</evidence>
<keyword evidence="1" id="KW-0040">ANK repeat</keyword>
<dbReference type="Proteomes" id="UP000002488">
    <property type="component" value="Unassembled WGS sequence"/>
</dbReference>
<accession>C6LZN9</accession>
<dbReference type="VEuPathDB" id="GiardiaDB:GL50581_4272"/>
<feature type="repeat" description="ANK" evidence="1">
    <location>
        <begin position="612"/>
        <end position="644"/>
    </location>
</feature>
<dbReference type="AlphaFoldDB" id="C6LZN9"/>
<evidence type="ECO:0000313" key="4">
    <source>
        <dbReference type="Proteomes" id="UP000002488"/>
    </source>
</evidence>